<comment type="caution">
    <text evidence="5">The sequence shown here is derived from an EMBL/GenBank/DDBJ whole genome shotgun (WGS) entry which is preliminary data.</text>
</comment>
<evidence type="ECO:0000313" key="6">
    <source>
        <dbReference type="EMBL" id="MCA4703061.1"/>
    </source>
</evidence>
<dbReference type="GO" id="GO:0008270">
    <property type="term" value="F:zinc ion binding"/>
    <property type="evidence" value="ECO:0007669"/>
    <property type="project" value="UniProtKB-KW"/>
</dbReference>
<feature type="domain" description="Zinc finger CHC2-type" evidence="4">
    <location>
        <begin position="26"/>
        <end position="68"/>
    </location>
</feature>
<dbReference type="RefSeq" id="WP_151934317.1">
    <property type="nucleotide sequence ID" value="NZ_JAIWXB010000011.1"/>
</dbReference>
<evidence type="ECO:0000313" key="5">
    <source>
        <dbReference type="EMBL" id="KAB6149009.1"/>
    </source>
</evidence>
<dbReference type="Pfam" id="PF01807">
    <property type="entry name" value="Zn_ribbon_DnaG"/>
    <property type="match status" value="1"/>
</dbReference>
<dbReference type="Gene3D" id="3.40.1360.10">
    <property type="match status" value="1"/>
</dbReference>
<evidence type="ECO:0000256" key="2">
    <source>
        <dbReference type="ARBA" id="ARBA00022771"/>
    </source>
</evidence>
<dbReference type="GO" id="GO:0003899">
    <property type="term" value="F:DNA-directed RNA polymerase activity"/>
    <property type="evidence" value="ECO:0007669"/>
    <property type="project" value="InterPro"/>
</dbReference>
<keyword evidence="2" id="KW-0863">Zinc-finger</keyword>
<evidence type="ECO:0000256" key="1">
    <source>
        <dbReference type="ARBA" id="ARBA00022723"/>
    </source>
</evidence>
<evidence type="ECO:0000259" key="4">
    <source>
        <dbReference type="Pfam" id="PF01807"/>
    </source>
</evidence>
<evidence type="ECO:0000256" key="3">
    <source>
        <dbReference type="ARBA" id="ARBA00022833"/>
    </source>
</evidence>
<accession>A0A7J5Q016</accession>
<dbReference type="Proteomes" id="UP001198461">
    <property type="component" value="Unassembled WGS sequence"/>
</dbReference>
<dbReference type="InterPro" id="IPR050219">
    <property type="entry name" value="DnaG_primase"/>
</dbReference>
<dbReference type="InterPro" id="IPR036977">
    <property type="entry name" value="DNA_primase_Znf_CHC2"/>
</dbReference>
<proteinExistence type="predicted"/>
<gene>
    <name evidence="5" type="ORF">GA398_05730</name>
    <name evidence="6" type="ORF">LD004_05465</name>
</gene>
<dbReference type="Proteomes" id="UP000434604">
    <property type="component" value="Unassembled WGS sequence"/>
</dbReference>
<name>A0A7J5Q016_9BACE</name>
<dbReference type="InterPro" id="IPR002694">
    <property type="entry name" value="Znf_CHC2"/>
</dbReference>
<reference evidence="6" key="2">
    <citation type="submission" date="2023-08" db="EMBL/GenBank/DDBJ databases">
        <title>Mucin Metabolism Genes Underlie the Key Renovations of Bacteroides xylanisolvens Genomes in Captive Great Apes.</title>
        <authorList>
            <person name="Nishida A.H."/>
        </authorList>
    </citation>
    <scope>NUCLEOTIDE SEQUENCE</scope>
    <source>
        <strain evidence="6">P13.H9</strain>
    </source>
</reference>
<dbReference type="Pfam" id="PF13155">
    <property type="entry name" value="Toprim_2"/>
    <property type="match status" value="1"/>
</dbReference>
<dbReference type="GO" id="GO:0003677">
    <property type="term" value="F:DNA binding"/>
    <property type="evidence" value="ECO:0007669"/>
    <property type="project" value="InterPro"/>
</dbReference>
<dbReference type="AlphaFoldDB" id="A0A7J5Q016"/>
<dbReference type="GO" id="GO:0005737">
    <property type="term" value="C:cytoplasm"/>
    <property type="evidence" value="ECO:0007669"/>
    <property type="project" value="TreeGrafter"/>
</dbReference>
<evidence type="ECO:0000313" key="7">
    <source>
        <dbReference type="Proteomes" id="UP000434604"/>
    </source>
</evidence>
<organism evidence="5 7">
    <name type="scientific">Bacteroides xylanisolvens</name>
    <dbReference type="NCBI Taxonomy" id="371601"/>
    <lineage>
        <taxon>Bacteria</taxon>
        <taxon>Pseudomonadati</taxon>
        <taxon>Bacteroidota</taxon>
        <taxon>Bacteroidia</taxon>
        <taxon>Bacteroidales</taxon>
        <taxon>Bacteroidaceae</taxon>
        <taxon>Bacteroides</taxon>
    </lineage>
</organism>
<dbReference type="PANTHER" id="PTHR30313">
    <property type="entry name" value="DNA PRIMASE"/>
    <property type="match status" value="1"/>
</dbReference>
<keyword evidence="1" id="KW-0479">Metal-binding</keyword>
<reference evidence="5 7" key="1">
    <citation type="journal article" date="2019" name="Nat. Med.">
        <title>A library of human gut bacterial isolates paired with longitudinal multiomics data enables mechanistic microbiome research.</title>
        <authorList>
            <person name="Poyet M."/>
            <person name="Groussin M."/>
            <person name="Gibbons S.M."/>
            <person name="Avila-Pacheco J."/>
            <person name="Jiang X."/>
            <person name="Kearney S.M."/>
            <person name="Perrotta A.R."/>
            <person name="Berdy B."/>
            <person name="Zhao S."/>
            <person name="Lieberman T.D."/>
            <person name="Swanson P.K."/>
            <person name="Smith M."/>
            <person name="Roesemann S."/>
            <person name="Alexander J.E."/>
            <person name="Rich S.A."/>
            <person name="Livny J."/>
            <person name="Vlamakis H."/>
            <person name="Clish C."/>
            <person name="Bullock K."/>
            <person name="Deik A."/>
            <person name="Scott J."/>
            <person name="Pierce K.A."/>
            <person name="Xavier R.J."/>
            <person name="Alm E.J."/>
        </authorList>
    </citation>
    <scope>NUCLEOTIDE SEQUENCE [LARGE SCALE GENOMIC DNA]</scope>
    <source>
        <strain evidence="5 7">BIOML-A58</strain>
    </source>
</reference>
<dbReference type="SUPFAM" id="SSF57783">
    <property type="entry name" value="Zinc beta-ribbon"/>
    <property type="match status" value="1"/>
</dbReference>
<dbReference type="Gene3D" id="3.90.580.10">
    <property type="entry name" value="Zinc finger, CHC2-type domain"/>
    <property type="match status" value="1"/>
</dbReference>
<protein>
    <submittedName>
        <fullName evidence="5">DNA primase</fullName>
    </submittedName>
    <submittedName>
        <fullName evidence="6">Toprim domain-containing protein</fullName>
    </submittedName>
</protein>
<keyword evidence="3" id="KW-0862">Zinc</keyword>
<dbReference type="EMBL" id="JAIWYE010000012">
    <property type="protein sequence ID" value="MCA4703061.1"/>
    <property type="molecule type" value="Genomic_DNA"/>
</dbReference>
<dbReference type="PANTHER" id="PTHR30313:SF2">
    <property type="entry name" value="DNA PRIMASE"/>
    <property type="match status" value="1"/>
</dbReference>
<dbReference type="GO" id="GO:0006269">
    <property type="term" value="P:DNA replication, synthesis of primer"/>
    <property type="evidence" value="ECO:0007669"/>
    <property type="project" value="TreeGrafter"/>
</dbReference>
<dbReference type="EMBL" id="WDED01000006">
    <property type="protein sequence ID" value="KAB6149009.1"/>
    <property type="molecule type" value="Genomic_DNA"/>
</dbReference>
<sequence length="296" mass="33882">MNIAQIKQIDLVDYLRAIGFSPAKESDKSAWYHAPYREDRTPSFKVNKDKKIWYDFGTAQSGDIIDLAELLYQTKDVARLLKLIKGAAPALALRIRTPISQDGERLTNQFRDVKVMDLNHEALKSYLQSRGIDLGIGECECKEVHYICNKKGYFAIAFPNVANGYEIRNPYFKGGIAPKDISIIRKSDRSKVHNCCLFEGFMDYLSYLTLVKLGRITKGDEFMDYIVLNSVSNVSKAIEPIKKYKVIHCYLDNDDAGRRVVDSLQELLGDKVQDMFAPYPLYKDLNDFLRNKKKPP</sequence>